<organism evidence="1 2">
    <name type="scientific">Portunus trituberculatus</name>
    <name type="common">Swimming crab</name>
    <name type="synonym">Neptunus trituberculatus</name>
    <dbReference type="NCBI Taxonomy" id="210409"/>
    <lineage>
        <taxon>Eukaryota</taxon>
        <taxon>Metazoa</taxon>
        <taxon>Ecdysozoa</taxon>
        <taxon>Arthropoda</taxon>
        <taxon>Crustacea</taxon>
        <taxon>Multicrustacea</taxon>
        <taxon>Malacostraca</taxon>
        <taxon>Eumalacostraca</taxon>
        <taxon>Eucarida</taxon>
        <taxon>Decapoda</taxon>
        <taxon>Pleocyemata</taxon>
        <taxon>Brachyura</taxon>
        <taxon>Eubrachyura</taxon>
        <taxon>Portunoidea</taxon>
        <taxon>Portunidae</taxon>
        <taxon>Portuninae</taxon>
        <taxon>Portunus</taxon>
    </lineage>
</organism>
<dbReference type="Proteomes" id="UP000324222">
    <property type="component" value="Unassembled WGS sequence"/>
</dbReference>
<dbReference type="EMBL" id="VSRR010010291">
    <property type="protein sequence ID" value="MPC51608.1"/>
    <property type="molecule type" value="Genomic_DNA"/>
</dbReference>
<comment type="caution">
    <text evidence="1">The sequence shown here is derived from an EMBL/GenBank/DDBJ whole genome shotgun (WGS) entry which is preliminary data.</text>
</comment>
<dbReference type="AlphaFoldDB" id="A0A5B7G395"/>
<proteinExistence type="predicted"/>
<protein>
    <submittedName>
        <fullName evidence="1">Uncharacterized protein</fullName>
    </submittedName>
</protein>
<evidence type="ECO:0000313" key="2">
    <source>
        <dbReference type="Proteomes" id="UP000324222"/>
    </source>
</evidence>
<evidence type="ECO:0000313" key="1">
    <source>
        <dbReference type="EMBL" id="MPC51608.1"/>
    </source>
</evidence>
<name>A0A5B7G395_PORTR</name>
<sequence>MARGGIESETGSGHRMCMAAHVDKAAVIGTEASQWRYCKGERLYLSRLSLPSPLALLQAHPVIVLEKIKQQLPSPAHSYL</sequence>
<keyword evidence="2" id="KW-1185">Reference proteome</keyword>
<accession>A0A5B7G395</accession>
<gene>
    <name evidence="1" type="ORF">E2C01_045457</name>
</gene>
<reference evidence="1 2" key="1">
    <citation type="submission" date="2019-05" db="EMBL/GenBank/DDBJ databases">
        <title>Another draft genome of Portunus trituberculatus and its Hox gene families provides insights of decapod evolution.</title>
        <authorList>
            <person name="Jeong J.-H."/>
            <person name="Song I."/>
            <person name="Kim S."/>
            <person name="Choi T."/>
            <person name="Kim D."/>
            <person name="Ryu S."/>
            <person name="Kim W."/>
        </authorList>
    </citation>
    <scope>NUCLEOTIDE SEQUENCE [LARGE SCALE GENOMIC DNA]</scope>
    <source>
        <tissue evidence="1">Muscle</tissue>
    </source>
</reference>